<dbReference type="EMBL" id="FNQP01000012">
    <property type="protein sequence ID" value="SEA73535.1"/>
    <property type="molecule type" value="Genomic_DNA"/>
</dbReference>
<dbReference type="GO" id="GO:0006888">
    <property type="term" value="P:endoplasmic reticulum to Golgi vesicle-mediated transport"/>
    <property type="evidence" value="ECO:0007669"/>
    <property type="project" value="TreeGrafter"/>
</dbReference>
<accession>A0A1H4DLA2</accession>
<dbReference type="PANTHER" id="PTHR34009">
    <property type="entry name" value="PROTEIN STAR"/>
    <property type="match status" value="1"/>
</dbReference>
<proteinExistence type="predicted"/>
<sequence>MKLTFLKIFPRNSHTFKITSYFYHELKFLLQNIIIKINHKKIKIYRLQKKEVNTDLTFYKSQFGQDYFVEKIFSNLNIKKEQATFLDIGCNHPIKLSNSYYFEKQGWRIIAIDPIEKFKESWDENRPLTKFINAAISCEEGEEDFTIYEGDLGWENALSTFKKYERNHDKVMKSKVVKVKKQNLRNCLESHNIKDKAFDIMSIDVEGSEQDVLNGIDFNFFDINIIILENTNPFYGSKNLRNYLSKKGYSFYARIWTADDIYIKNTLLK</sequence>
<evidence type="ECO:0000259" key="1">
    <source>
        <dbReference type="Pfam" id="PF05050"/>
    </source>
</evidence>
<protein>
    <submittedName>
        <fullName evidence="2">Methyltransferase, FkbM family</fullName>
    </submittedName>
</protein>
<dbReference type="GO" id="GO:0032259">
    <property type="term" value="P:methylation"/>
    <property type="evidence" value="ECO:0007669"/>
    <property type="project" value="UniProtKB-KW"/>
</dbReference>
<dbReference type="GO" id="GO:0008168">
    <property type="term" value="F:methyltransferase activity"/>
    <property type="evidence" value="ECO:0007669"/>
    <property type="project" value="UniProtKB-KW"/>
</dbReference>
<keyword evidence="2" id="KW-0489">Methyltransferase</keyword>
<dbReference type="GO" id="GO:0005886">
    <property type="term" value="C:plasma membrane"/>
    <property type="evidence" value="ECO:0007669"/>
    <property type="project" value="TreeGrafter"/>
</dbReference>
<organism evidence="2 3">
    <name type="scientific">Thiothrix caldifontis</name>
    <dbReference type="NCBI Taxonomy" id="525918"/>
    <lineage>
        <taxon>Bacteria</taxon>
        <taxon>Pseudomonadati</taxon>
        <taxon>Pseudomonadota</taxon>
        <taxon>Gammaproteobacteria</taxon>
        <taxon>Thiotrichales</taxon>
        <taxon>Thiotrichaceae</taxon>
        <taxon>Thiothrix</taxon>
    </lineage>
</organism>
<dbReference type="NCBIfam" id="TIGR01444">
    <property type="entry name" value="fkbM_fam"/>
    <property type="match status" value="1"/>
</dbReference>
<keyword evidence="3" id="KW-1185">Reference proteome</keyword>
<dbReference type="GO" id="GO:0016197">
    <property type="term" value="P:endosomal transport"/>
    <property type="evidence" value="ECO:0007669"/>
    <property type="project" value="TreeGrafter"/>
</dbReference>
<dbReference type="InterPro" id="IPR053202">
    <property type="entry name" value="EGF_Rcpt_Signaling_Reg"/>
</dbReference>
<dbReference type="SUPFAM" id="SSF53335">
    <property type="entry name" value="S-adenosyl-L-methionine-dependent methyltransferases"/>
    <property type="match status" value="1"/>
</dbReference>
<feature type="domain" description="Methyltransferase FkbM" evidence="1">
    <location>
        <begin position="87"/>
        <end position="251"/>
    </location>
</feature>
<dbReference type="OrthoDB" id="9810122at2"/>
<dbReference type="STRING" id="525918.SAMN05660964_02299"/>
<dbReference type="InterPro" id="IPR029063">
    <property type="entry name" value="SAM-dependent_MTases_sf"/>
</dbReference>
<reference evidence="2 3" key="1">
    <citation type="submission" date="2016-10" db="EMBL/GenBank/DDBJ databases">
        <authorList>
            <person name="de Groot N.N."/>
        </authorList>
    </citation>
    <scope>NUCLEOTIDE SEQUENCE [LARGE SCALE GENOMIC DNA]</scope>
    <source>
        <strain evidence="2 3">DSM 21228</strain>
    </source>
</reference>
<dbReference type="Gene3D" id="3.40.50.150">
    <property type="entry name" value="Vaccinia Virus protein VP39"/>
    <property type="match status" value="1"/>
</dbReference>
<evidence type="ECO:0000313" key="3">
    <source>
        <dbReference type="Proteomes" id="UP000199397"/>
    </source>
</evidence>
<dbReference type="AlphaFoldDB" id="A0A1H4DLA2"/>
<dbReference type="PANTHER" id="PTHR34009:SF2">
    <property type="entry name" value="PROTEIN STAR"/>
    <property type="match status" value="1"/>
</dbReference>
<dbReference type="InterPro" id="IPR006342">
    <property type="entry name" value="FkbM_mtfrase"/>
</dbReference>
<dbReference type="Proteomes" id="UP000199397">
    <property type="component" value="Unassembled WGS sequence"/>
</dbReference>
<evidence type="ECO:0000313" key="2">
    <source>
        <dbReference type="EMBL" id="SEA73535.1"/>
    </source>
</evidence>
<dbReference type="Pfam" id="PF05050">
    <property type="entry name" value="Methyltransf_21"/>
    <property type="match status" value="1"/>
</dbReference>
<gene>
    <name evidence="2" type="ORF">SAMN05660964_02299</name>
</gene>
<dbReference type="RefSeq" id="WP_093068786.1">
    <property type="nucleotide sequence ID" value="NZ_FNQP01000012.1"/>
</dbReference>
<dbReference type="GO" id="GO:0005737">
    <property type="term" value="C:cytoplasm"/>
    <property type="evidence" value="ECO:0007669"/>
    <property type="project" value="GOC"/>
</dbReference>
<name>A0A1H4DLA2_9GAMM</name>
<keyword evidence="2" id="KW-0808">Transferase</keyword>